<gene>
    <name evidence="5" type="ORF">OSTQU699_LOCUS9756</name>
</gene>
<reference evidence="5" key="1">
    <citation type="submission" date="2020-12" db="EMBL/GenBank/DDBJ databases">
        <authorList>
            <person name="Iha C."/>
        </authorList>
    </citation>
    <scope>NUCLEOTIDE SEQUENCE</scope>
</reference>
<feature type="transmembrane region" description="Helical" evidence="2">
    <location>
        <begin position="366"/>
        <end position="387"/>
    </location>
</feature>
<evidence type="ECO:0000256" key="2">
    <source>
        <dbReference type="RuleBase" id="RU366041"/>
    </source>
</evidence>
<protein>
    <recommendedName>
        <fullName evidence="2">Magnesium transporter</fullName>
    </recommendedName>
</protein>
<feature type="coiled-coil region" evidence="3">
    <location>
        <begin position="237"/>
        <end position="264"/>
    </location>
</feature>
<comment type="subcellular location">
    <subcellularLocation>
        <location evidence="2">Membrane</location>
        <topology evidence="2">Multi-pass membrane protein</topology>
    </subcellularLocation>
</comment>
<dbReference type="Pfam" id="PF22099">
    <property type="entry name" value="MRS2-like"/>
    <property type="match status" value="2"/>
</dbReference>
<keyword evidence="3" id="KW-0175">Coiled coil</keyword>
<comment type="caution">
    <text evidence="5">The sequence shown here is derived from an EMBL/GenBank/DDBJ whole genome shotgun (WGS) entry which is preliminary data.</text>
</comment>
<proteinExistence type="inferred from homology"/>
<keyword evidence="2" id="KW-0812">Transmembrane</keyword>
<dbReference type="Gene3D" id="1.20.58.340">
    <property type="entry name" value="Magnesium transport protein CorA, transmembrane region"/>
    <property type="match status" value="1"/>
</dbReference>
<accession>A0A8S1JA96</accession>
<dbReference type="EMBL" id="CAJHUC010002806">
    <property type="protein sequence ID" value="CAD7704401.1"/>
    <property type="molecule type" value="Genomic_DNA"/>
</dbReference>
<feature type="compositionally biased region" description="Basic and acidic residues" evidence="4">
    <location>
        <begin position="296"/>
        <end position="305"/>
    </location>
</feature>
<dbReference type="OrthoDB" id="10251508at2759"/>
<evidence type="ECO:0000256" key="1">
    <source>
        <dbReference type="ARBA" id="ARBA00007535"/>
    </source>
</evidence>
<evidence type="ECO:0000256" key="3">
    <source>
        <dbReference type="SAM" id="Coils"/>
    </source>
</evidence>
<dbReference type="PANTHER" id="PTHR13890:SF31">
    <property type="entry name" value="MAGNESIUM TRANSPORTER MRS2-2-RELATED"/>
    <property type="match status" value="1"/>
</dbReference>
<dbReference type="PANTHER" id="PTHR13890">
    <property type="entry name" value="RNA SPLICING PROTEIN MRS2, MITOCHONDRIAL"/>
    <property type="match status" value="1"/>
</dbReference>
<comment type="function">
    <text evidence="2">Magnesium transporter that may mediate the influx of magnesium.</text>
</comment>
<dbReference type="CDD" id="cd12823">
    <property type="entry name" value="Mrs2_Mfm1p-like"/>
    <property type="match status" value="1"/>
</dbReference>
<feature type="region of interest" description="Disordered" evidence="4">
    <location>
        <begin position="1"/>
        <end position="38"/>
    </location>
</feature>
<keyword evidence="2" id="KW-0406">Ion transport</keyword>
<name>A0A8S1JA96_9CHLO</name>
<dbReference type="Gene3D" id="2.40.128.330">
    <property type="match status" value="1"/>
</dbReference>
<dbReference type="GO" id="GO:0016020">
    <property type="term" value="C:membrane"/>
    <property type="evidence" value="ECO:0007669"/>
    <property type="project" value="UniProtKB-SubCell"/>
</dbReference>
<keyword evidence="2" id="KW-1133">Transmembrane helix</keyword>
<dbReference type="Proteomes" id="UP000708148">
    <property type="component" value="Unassembled WGS sequence"/>
</dbReference>
<evidence type="ECO:0000313" key="6">
    <source>
        <dbReference type="Proteomes" id="UP000708148"/>
    </source>
</evidence>
<keyword evidence="2" id="KW-0472">Membrane</keyword>
<dbReference type="GO" id="GO:0015095">
    <property type="term" value="F:magnesium ion transmembrane transporter activity"/>
    <property type="evidence" value="ECO:0007669"/>
    <property type="project" value="UniProtKB-ARBA"/>
</dbReference>
<keyword evidence="6" id="KW-1185">Reference proteome</keyword>
<organism evidence="5 6">
    <name type="scientific">Ostreobium quekettii</name>
    <dbReference type="NCBI Taxonomy" id="121088"/>
    <lineage>
        <taxon>Eukaryota</taxon>
        <taxon>Viridiplantae</taxon>
        <taxon>Chlorophyta</taxon>
        <taxon>core chlorophytes</taxon>
        <taxon>Ulvophyceae</taxon>
        <taxon>TCBD clade</taxon>
        <taxon>Bryopsidales</taxon>
        <taxon>Ostreobineae</taxon>
        <taxon>Ostreobiaceae</taxon>
        <taxon>Ostreobium</taxon>
    </lineage>
</organism>
<dbReference type="InterPro" id="IPR039204">
    <property type="entry name" value="MRS2-like"/>
</dbReference>
<sequence length="430" mass="47440">MERGEALVPGGERRKNGRDGAARLPLRPQPPRPRPRYPVGGQVVCQWVRIDAGGGTSLISVDRHKLTQELGVQMRDLRLLDPKSSTNPSAILPRDRALVVALESIKAVITQNYVIVNNPGGEGAAPLVRELEARLGKTATGTILGDLVAMRGLSAGGGANGNGCRSPDGFDGFDGEQQGDVTYAMKSATPFELKALEVCLESICSTLDELTTELEAVAFPALDALTVQVTTHNLQRVRSLKSRMVRLKTRVETVREMLEKFLEDDDDMRSLNLTAKQQAGLSARKQNRSSMSHQRRVSDDFKEMASDTDSQDEDLQEVEMLLEAYFMQTDNTLNRLQTLCEYIDDTEDYINIEQDKHRNQLLQLELLMSAGTFALAFVAVISGIFGMNLKNDDEGDNTTFILVSVISSMGAVVIFALLILFCRWKGLMFN</sequence>
<evidence type="ECO:0000313" key="5">
    <source>
        <dbReference type="EMBL" id="CAD7704401.1"/>
    </source>
</evidence>
<evidence type="ECO:0000256" key="4">
    <source>
        <dbReference type="SAM" id="MobiDB-lite"/>
    </source>
</evidence>
<feature type="region of interest" description="Disordered" evidence="4">
    <location>
        <begin position="278"/>
        <end position="313"/>
    </location>
</feature>
<keyword evidence="2" id="KW-0460">Magnesium</keyword>
<comment type="similarity">
    <text evidence="1 2">Belongs to the CorA metal ion transporter (MIT) (TC 1.A.35.5) family.</text>
</comment>
<feature type="compositionally biased region" description="Basic and acidic residues" evidence="4">
    <location>
        <begin position="1"/>
        <end position="21"/>
    </location>
</feature>
<feature type="transmembrane region" description="Helical" evidence="2">
    <location>
        <begin position="399"/>
        <end position="422"/>
    </location>
</feature>
<dbReference type="AlphaFoldDB" id="A0A8S1JA96"/>
<keyword evidence="2" id="KW-0813">Transport</keyword>